<comment type="caution">
    <text evidence="2">The sequence shown here is derived from an EMBL/GenBank/DDBJ whole genome shotgun (WGS) entry which is preliminary data.</text>
</comment>
<feature type="signal peptide" evidence="1">
    <location>
        <begin position="1"/>
        <end position="25"/>
    </location>
</feature>
<dbReference type="EMBL" id="MFGJ01000008">
    <property type="protein sequence ID" value="OGF30857.1"/>
    <property type="molecule type" value="Genomic_DNA"/>
</dbReference>
<gene>
    <name evidence="2" type="ORF">A2478_00175</name>
</gene>
<dbReference type="Proteomes" id="UP000179001">
    <property type="component" value="Unassembled WGS sequence"/>
</dbReference>
<dbReference type="AlphaFoldDB" id="A0A1F5SVU4"/>
<keyword evidence="1" id="KW-0732">Signal</keyword>
<feature type="chain" id="PRO_5009521297" evidence="1">
    <location>
        <begin position="26"/>
        <end position="535"/>
    </location>
</feature>
<reference evidence="2 3" key="1">
    <citation type="journal article" date="2016" name="Nat. Commun.">
        <title>Thousands of microbial genomes shed light on interconnected biogeochemical processes in an aquifer system.</title>
        <authorList>
            <person name="Anantharaman K."/>
            <person name="Brown C.T."/>
            <person name="Hug L.A."/>
            <person name="Sharon I."/>
            <person name="Castelle C.J."/>
            <person name="Probst A.J."/>
            <person name="Thomas B.C."/>
            <person name="Singh A."/>
            <person name="Wilkins M.J."/>
            <person name="Karaoz U."/>
            <person name="Brodie E.L."/>
            <person name="Williams K.H."/>
            <person name="Hubbard S.S."/>
            <person name="Banfield J.F."/>
        </authorList>
    </citation>
    <scope>NUCLEOTIDE SEQUENCE [LARGE SCALE GENOMIC DNA]</scope>
</reference>
<dbReference type="SUPFAM" id="SSF81296">
    <property type="entry name" value="E set domains"/>
    <property type="match status" value="1"/>
</dbReference>
<proteinExistence type="predicted"/>
<evidence type="ECO:0000313" key="3">
    <source>
        <dbReference type="Proteomes" id="UP000179001"/>
    </source>
</evidence>
<evidence type="ECO:0000256" key="1">
    <source>
        <dbReference type="SAM" id="SignalP"/>
    </source>
</evidence>
<name>A0A1F5SVU4_9BACT</name>
<sequence length="535" mass="60788">MKKNIKLIIIILLMIIFVPVSNAQAETVDTSINHVTDGRFYPLHFDQLAFDFNLIGSNILTALTIDNVGFYENQGIEKLCLYLDAGSEGFQGMGVDSDLGCATWSESFNYWYWDDLFEAIAGTTRFFVTIETNNFSRDLTVQLKVPAFNDKNANGFFDEGDNGVFFFDDLLGVPAEDLMDSSVFILDYRDGGGDIFLPKVVATNIFDGDYIHAGIYYSIEGLAKDQGGLSVIDVEVCIDDKCEKATGYDSEFASWYYDWDLTDQGYHLIYFTAKDTNSNVVKTDTINVFVDMTPEVHFDFTYIDFNTFYPVVGGDPLIIDVYVHDQYDKPIADQLVEISPDESFVQVDKYFDYSGSDGHVQFKSWSDEPGFVDYYFYIEDIEYDYIYGVSFEAVEQVPVDMYSQVNTTYLNGRWVKLADNSAVYFLDNNSVRHAYPTQKVWESYFGLDFSFVEIINTTEMANYKLGSNVPFNGGTLIKIPSVPKVYIVDGSGLMHWIQDEMSAQLNFGADWASKVRDLPESFFTDYSEGEYYPVG</sequence>
<dbReference type="InterPro" id="IPR013783">
    <property type="entry name" value="Ig-like_fold"/>
</dbReference>
<evidence type="ECO:0000313" key="2">
    <source>
        <dbReference type="EMBL" id="OGF30857.1"/>
    </source>
</evidence>
<protein>
    <submittedName>
        <fullName evidence="2">Uncharacterized protein</fullName>
    </submittedName>
</protein>
<accession>A0A1F5SVU4</accession>
<dbReference type="InterPro" id="IPR014756">
    <property type="entry name" value="Ig_E-set"/>
</dbReference>
<dbReference type="STRING" id="1798002.A2478_00175"/>
<organism evidence="2 3">
    <name type="scientific">Candidatus Falkowbacteria bacterium RIFOXYC2_FULL_36_12</name>
    <dbReference type="NCBI Taxonomy" id="1798002"/>
    <lineage>
        <taxon>Bacteria</taxon>
        <taxon>Candidatus Falkowiibacteriota</taxon>
    </lineage>
</organism>
<dbReference type="Gene3D" id="2.60.40.10">
    <property type="entry name" value="Immunoglobulins"/>
    <property type="match status" value="1"/>
</dbReference>